<keyword evidence="1" id="KW-0175">Coiled coil</keyword>
<dbReference type="Pfam" id="PF20567">
    <property type="entry name" value="DUF6776"/>
    <property type="match status" value="1"/>
</dbReference>
<organism evidence="3 4">
    <name type="scientific">Nitrosomonas stercoris</name>
    <dbReference type="NCBI Taxonomy" id="1444684"/>
    <lineage>
        <taxon>Bacteria</taxon>
        <taxon>Pseudomonadati</taxon>
        <taxon>Pseudomonadota</taxon>
        <taxon>Betaproteobacteria</taxon>
        <taxon>Nitrosomonadales</taxon>
        <taxon>Nitrosomonadaceae</taxon>
        <taxon>Nitrosomonas</taxon>
    </lineage>
</organism>
<evidence type="ECO:0000256" key="2">
    <source>
        <dbReference type="SAM" id="Phobius"/>
    </source>
</evidence>
<dbReference type="AlphaFoldDB" id="A0A4Y1YR78"/>
<keyword evidence="2" id="KW-0472">Membrane</keyword>
<evidence type="ECO:0000313" key="4">
    <source>
        <dbReference type="Proteomes" id="UP000316473"/>
    </source>
</evidence>
<dbReference type="EMBL" id="AP019755">
    <property type="protein sequence ID" value="BBL35433.1"/>
    <property type="molecule type" value="Genomic_DNA"/>
</dbReference>
<evidence type="ECO:0000313" key="3">
    <source>
        <dbReference type="EMBL" id="BBL35433.1"/>
    </source>
</evidence>
<evidence type="ECO:0000256" key="1">
    <source>
        <dbReference type="SAM" id="Coils"/>
    </source>
</evidence>
<accession>A0A4Y1YR78</accession>
<gene>
    <name evidence="3" type="ORF">Nstercoris_01699</name>
</gene>
<keyword evidence="2" id="KW-0812">Transmembrane</keyword>
<feature type="coiled-coil region" evidence="1">
    <location>
        <begin position="99"/>
        <end position="126"/>
    </location>
</feature>
<protein>
    <submittedName>
        <fullName evidence="3">Uncharacterized protein</fullName>
    </submittedName>
</protein>
<reference evidence="3 4" key="1">
    <citation type="submission" date="2019-06" db="EMBL/GenBank/DDBJ databases">
        <title>Nitrosomonas stercoris KYUHI-S whole genome shotgun sequence.</title>
        <authorList>
            <person name="Nakagawa T."/>
            <person name="Tsuchiya Y."/>
            <person name="Takahashi R."/>
        </authorList>
    </citation>
    <scope>NUCLEOTIDE SEQUENCE [LARGE SCALE GENOMIC DNA]</scope>
    <source>
        <strain evidence="3 4">KYUHI-S</strain>
    </source>
</reference>
<name>A0A4Y1YR78_9PROT</name>
<dbReference type="InterPro" id="IPR046703">
    <property type="entry name" value="DUF6776"/>
</dbReference>
<sequence length="258" mass="28800">MLHNKKNISAPKVVIRPHVSWYQRLLTAVIGLSLVALLAYGMYVFGQESAVAYSIDNASANSALDQILESDSCLEKYDVVLCSQLAELVKQLQISNATRSDLVKQIKTLDEENERLREDLSLFQQMVSGNENLPADAGLIIHRFTLEPGQLPGEYLYTLLLAQGSQYSKEFNGKLEFVVGLLQNGEEKSIALVDENASKAFPVTFRFYHRLEKSFQIPADTVVKNLQVSIYENGANKAVLTKTIQLSQKESGDVRKKT</sequence>
<dbReference type="Proteomes" id="UP000316473">
    <property type="component" value="Chromosome"/>
</dbReference>
<keyword evidence="2" id="KW-1133">Transmembrane helix</keyword>
<proteinExistence type="predicted"/>
<feature type="transmembrane region" description="Helical" evidence="2">
    <location>
        <begin position="21"/>
        <end position="45"/>
    </location>
</feature>
<keyword evidence="4" id="KW-1185">Reference proteome</keyword>
<dbReference type="KEGG" id="nst:Nstercoris_01699"/>